<evidence type="ECO:0000313" key="2">
    <source>
        <dbReference type="Proteomes" id="UP000249364"/>
    </source>
</evidence>
<organism evidence="1 2">
    <name type="scientific">Roseinatronobacter thiooxidans</name>
    <dbReference type="NCBI Taxonomy" id="121821"/>
    <lineage>
        <taxon>Bacteria</taxon>
        <taxon>Pseudomonadati</taxon>
        <taxon>Pseudomonadota</taxon>
        <taxon>Alphaproteobacteria</taxon>
        <taxon>Rhodobacterales</taxon>
        <taxon>Paracoccaceae</taxon>
        <taxon>Roseinatronobacter</taxon>
    </lineage>
</organism>
<keyword evidence="2" id="KW-1185">Reference proteome</keyword>
<reference evidence="1 2" key="1">
    <citation type="submission" date="2018-06" db="EMBL/GenBank/DDBJ databases">
        <title>Genomic Encyclopedia of Archaeal and Bacterial Type Strains, Phase II (KMG-II): from individual species to whole genera.</title>
        <authorList>
            <person name="Goeker M."/>
        </authorList>
    </citation>
    <scope>NUCLEOTIDE SEQUENCE [LARGE SCALE GENOMIC DNA]</scope>
    <source>
        <strain evidence="1 2">DSM 13087</strain>
    </source>
</reference>
<dbReference type="AlphaFoldDB" id="A0A2W7PHR9"/>
<protein>
    <submittedName>
        <fullName evidence="1">Uncharacterized protein</fullName>
    </submittedName>
</protein>
<feature type="non-terminal residue" evidence="1">
    <location>
        <position position="1"/>
    </location>
</feature>
<comment type="caution">
    <text evidence="1">The sequence shown here is derived from an EMBL/GenBank/DDBJ whole genome shotgun (WGS) entry which is preliminary data.</text>
</comment>
<accession>A0A2W7PHR9</accession>
<dbReference type="Proteomes" id="UP000249364">
    <property type="component" value="Unassembled WGS sequence"/>
</dbReference>
<gene>
    <name evidence="1" type="ORF">LY56_03583</name>
</gene>
<proteinExistence type="predicted"/>
<name>A0A2W7PHR9_9RHOB</name>
<dbReference type="EMBL" id="QKZQ01000049">
    <property type="protein sequence ID" value="PZX35808.1"/>
    <property type="molecule type" value="Genomic_DNA"/>
</dbReference>
<evidence type="ECO:0000313" key="1">
    <source>
        <dbReference type="EMBL" id="PZX35808.1"/>
    </source>
</evidence>
<dbReference type="RefSeq" id="WP_211307107.1">
    <property type="nucleotide sequence ID" value="NZ_QKZQ01000049.1"/>
</dbReference>
<sequence>LTSKNVKNTTPAAATTAQGGCRHRTRWLTRYSSGRAARVPAHPDPRIRALQEQTRECGLRQAIERLRLARARVRKRVLLLTKIPLPRFPVTQLVTFDQIAPPRLIAALLEAGGILRMSAAGLAQDAPQTFSSVKAAERWLEREGREQVNTPEPLIESYYRFGGINCVLARMRLPGQRGPKPTPVLIVSPQDPQGALRQHFGEISEFTIQQKFMSDGCDAQAESTVTSAPVIMAREREQSEIPPALKPPEMTTADEPSFLSVEAAREPDASPVAESLQDRFVPFSTATDRVRGAAGVPKIKPHSAAAKVLLAIEAGSRTPGAISTSSGLGYRKTHIALQALKSAEMLREMRDGTYSRL</sequence>